<dbReference type="Proteomes" id="UP001520654">
    <property type="component" value="Unassembled WGS sequence"/>
</dbReference>
<proteinExistence type="predicted"/>
<organism evidence="2 3">
    <name type="scientific">Streptomyces flavotricini</name>
    <dbReference type="NCBI Taxonomy" id="66888"/>
    <lineage>
        <taxon>Bacteria</taxon>
        <taxon>Bacillati</taxon>
        <taxon>Actinomycetota</taxon>
        <taxon>Actinomycetes</taxon>
        <taxon>Kitasatosporales</taxon>
        <taxon>Streptomycetaceae</taxon>
        <taxon>Streptomyces</taxon>
    </lineage>
</organism>
<evidence type="ECO:0000313" key="2">
    <source>
        <dbReference type="EMBL" id="MCC0093228.1"/>
    </source>
</evidence>
<gene>
    <name evidence="2" type="ORF">K7B10_00015</name>
</gene>
<comment type="caution">
    <text evidence="2">The sequence shown here is derived from an EMBL/GenBank/DDBJ whole genome shotgun (WGS) entry which is preliminary data.</text>
</comment>
<protein>
    <submittedName>
        <fullName evidence="2">Uncharacterized protein</fullName>
    </submittedName>
</protein>
<feature type="region of interest" description="Disordered" evidence="1">
    <location>
        <begin position="58"/>
        <end position="98"/>
    </location>
</feature>
<keyword evidence="3" id="KW-1185">Reference proteome</keyword>
<sequence length="98" mass="10846">MAALAWRQITTLHPWGIEYVDPRFDRLLIRFEPDVVERRDAEATQALDLVKALAAGPQGRPDVGLADQRSAAASRPGPFPGCPASGDRMAQLPRTRRR</sequence>
<evidence type="ECO:0000256" key="1">
    <source>
        <dbReference type="SAM" id="MobiDB-lite"/>
    </source>
</evidence>
<reference evidence="2 3" key="1">
    <citation type="submission" date="2021-08" db="EMBL/GenBank/DDBJ databases">
        <title>Genomic Architecture of Streptomyces flavotricini NGL1 and Streptomyces erythrochromogenes HMS4 With Differential Plant Beneficial attributes and laccase production capabilities.</title>
        <authorList>
            <person name="Salwan R."/>
            <person name="Kaur R."/>
            <person name="Sharma V."/>
        </authorList>
    </citation>
    <scope>NUCLEOTIDE SEQUENCE [LARGE SCALE GENOMIC DNA]</scope>
    <source>
        <strain evidence="2 3">NGL1</strain>
    </source>
</reference>
<dbReference type="EMBL" id="JAINUL010000001">
    <property type="protein sequence ID" value="MCC0093228.1"/>
    <property type="molecule type" value="Genomic_DNA"/>
</dbReference>
<evidence type="ECO:0000313" key="3">
    <source>
        <dbReference type="Proteomes" id="UP001520654"/>
    </source>
</evidence>
<name>A0ABS8DWS3_9ACTN</name>
<accession>A0ABS8DWS3</accession>
<dbReference type="RefSeq" id="WP_229333892.1">
    <property type="nucleotide sequence ID" value="NZ_JAINUL010000001.1"/>
</dbReference>